<accession>A0A816CQG7</accession>
<dbReference type="EMBL" id="CAJNOR010007980">
    <property type="protein sequence ID" value="CAF1626602.1"/>
    <property type="molecule type" value="Genomic_DNA"/>
</dbReference>
<proteinExistence type="predicted"/>
<sequence length="191" mass="21815">MEIDSRCLFADLDGCSETSTPCYGLCKPPVNADDISHLHDCKTKIENLLFQYGRFDMAPCNVEEYHYLKPTLINRNMDRNLHLIQTGFADAYNNASHWTVRGEILSILAKDVTLPTLLHYIPGLTEHRAPTIRYDDYQLEHFIEFIVSSHICSDLPFGEKQLNLSTGETLLIPMTIRNLAPKRIMAIHSVH</sequence>
<dbReference type="AlphaFoldDB" id="A0A816CQG7"/>
<organism evidence="1 2">
    <name type="scientific">Adineta ricciae</name>
    <name type="common">Rotifer</name>
    <dbReference type="NCBI Taxonomy" id="249248"/>
    <lineage>
        <taxon>Eukaryota</taxon>
        <taxon>Metazoa</taxon>
        <taxon>Spiralia</taxon>
        <taxon>Gnathifera</taxon>
        <taxon>Rotifera</taxon>
        <taxon>Eurotatoria</taxon>
        <taxon>Bdelloidea</taxon>
        <taxon>Adinetida</taxon>
        <taxon>Adinetidae</taxon>
        <taxon>Adineta</taxon>
    </lineage>
</organism>
<evidence type="ECO:0000313" key="2">
    <source>
        <dbReference type="Proteomes" id="UP000663828"/>
    </source>
</evidence>
<evidence type="ECO:0000313" key="1">
    <source>
        <dbReference type="EMBL" id="CAF1626602.1"/>
    </source>
</evidence>
<keyword evidence="2" id="KW-1185">Reference proteome</keyword>
<comment type="caution">
    <text evidence="1">The sequence shown here is derived from an EMBL/GenBank/DDBJ whole genome shotgun (WGS) entry which is preliminary data.</text>
</comment>
<name>A0A816CQG7_ADIRI</name>
<protein>
    <submittedName>
        <fullName evidence="1">Uncharacterized protein</fullName>
    </submittedName>
</protein>
<gene>
    <name evidence="1" type="ORF">XAT740_LOCUS50993</name>
</gene>
<reference evidence="1" key="1">
    <citation type="submission" date="2021-02" db="EMBL/GenBank/DDBJ databases">
        <authorList>
            <person name="Nowell W R."/>
        </authorList>
    </citation>
    <scope>NUCLEOTIDE SEQUENCE</scope>
</reference>
<dbReference type="Proteomes" id="UP000663828">
    <property type="component" value="Unassembled WGS sequence"/>
</dbReference>